<dbReference type="CDD" id="cd12810">
    <property type="entry name" value="Esterase_713_like-3"/>
    <property type="match status" value="1"/>
</dbReference>
<dbReference type="PANTHER" id="PTHR43194:SF4">
    <property type="entry name" value="AB HYDROLASE-1 DOMAIN-CONTAINING PROTEIN"/>
    <property type="match status" value="1"/>
</dbReference>
<reference evidence="1 2" key="1">
    <citation type="submission" date="2016-11" db="EMBL/GenBank/DDBJ databases">
        <authorList>
            <person name="Jaros S."/>
            <person name="Januszkiewicz K."/>
            <person name="Wedrychowicz H."/>
        </authorList>
    </citation>
    <scope>NUCLEOTIDE SEQUENCE [LARGE SCALE GENOMIC DNA]</scope>
    <source>
        <strain evidence="1 2">DSM 27063</strain>
    </source>
</reference>
<dbReference type="InterPro" id="IPR050228">
    <property type="entry name" value="Carboxylesterase_BioH"/>
</dbReference>
<dbReference type="Proteomes" id="UP000184050">
    <property type="component" value="Unassembled WGS sequence"/>
</dbReference>
<proteinExistence type="predicted"/>
<keyword evidence="2" id="KW-1185">Reference proteome</keyword>
<dbReference type="AlphaFoldDB" id="A0A1M6PGB1"/>
<evidence type="ECO:0000313" key="1">
    <source>
        <dbReference type="EMBL" id="SHK06932.1"/>
    </source>
</evidence>
<accession>A0A1M6PGB1</accession>
<name>A0A1M6PGB1_9BACT</name>
<dbReference type="InterPro" id="IPR029058">
    <property type="entry name" value="AB_hydrolase_fold"/>
</dbReference>
<organism evidence="1 2">
    <name type="scientific">Tangfeifania diversioriginum</name>
    <dbReference type="NCBI Taxonomy" id="1168035"/>
    <lineage>
        <taxon>Bacteria</taxon>
        <taxon>Pseudomonadati</taxon>
        <taxon>Bacteroidota</taxon>
        <taxon>Bacteroidia</taxon>
        <taxon>Marinilabiliales</taxon>
        <taxon>Prolixibacteraceae</taxon>
        <taxon>Tangfeifania</taxon>
    </lineage>
</organism>
<dbReference type="EMBL" id="FQZE01000060">
    <property type="protein sequence ID" value="SHK06932.1"/>
    <property type="molecule type" value="Genomic_DNA"/>
</dbReference>
<dbReference type="STRING" id="1168035.SAMN05444280_1601"/>
<dbReference type="SUPFAM" id="SSF53474">
    <property type="entry name" value="alpha/beta-Hydrolases"/>
    <property type="match status" value="1"/>
</dbReference>
<evidence type="ECO:0008006" key="3">
    <source>
        <dbReference type="Google" id="ProtNLM"/>
    </source>
</evidence>
<dbReference type="RefSeq" id="WP_245792739.1">
    <property type="nucleotide sequence ID" value="NZ_FQZE01000060.1"/>
</dbReference>
<sequence>MQINNYSQKPFKLNRVYKGFLTYSNRMPVLLILMVGVILSSCSTVPENVSLPDNAIIIQDQGSFAVGGTVITNPGTFDPYNQTSEGQTFHGDHAYVFYQVPINARQYPLIMWHGFGQFSKTWETTPDGREGFQNIFLRRRYPVYVLDQPRRGNAGRSTVEGTITPTPDEQGWFGTFRIGIWPDYFEGVQFDKDPETLNQYFRQMTPDIGPIDIEVNAKAVSALFDKIGEGVLVTHSHSGGMGWLTAIKNQNIMGIVSYEPGSGFLFPEGEVPDPKPSSGGTLEAFGVPMDEFMQLTKMPIVIYYGDFIPEEPNPNPGQDGWRVRLEMARMWAEVVNSHGGDVTVVHLPEIGIEGNTHFPFSDLNNVEIADLMSEWLKEKGLDE</sequence>
<dbReference type="Gene3D" id="3.40.50.1820">
    <property type="entry name" value="alpha/beta hydrolase"/>
    <property type="match status" value="1"/>
</dbReference>
<dbReference type="PANTHER" id="PTHR43194">
    <property type="entry name" value="HYDROLASE ALPHA/BETA FOLD FAMILY"/>
    <property type="match status" value="1"/>
</dbReference>
<gene>
    <name evidence="1" type="ORF">SAMN05444280_1601</name>
</gene>
<evidence type="ECO:0000313" key="2">
    <source>
        <dbReference type="Proteomes" id="UP000184050"/>
    </source>
</evidence>
<protein>
    <recommendedName>
        <fullName evidence="3">Alpha/beta hydrolase family protein</fullName>
    </recommendedName>
</protein>